<reference evidence="2" key="1">
    <citation type="submission" date="2017-10" db="EMBL/GenBank/DDBJ databases">
        <authorList>
            <person name="Frank J."/>
        </authorList>
    </citation>
    <scope>NUCLEOTIDE SEQUENCE [LARGE SCALE GENOMIC DNA]</scope>
</reference>
<sequence length="238" mass="27358">MVCRSLLLVLESKGLIKLPHRKFTPANPLAERKKPSGVTVDNTSIYGSLADLFPINLEQVRRTPFEKIFNGLVSEYHYLGYTQPIGEHLKYMAFSGGRPVACLAWGSAPWYIGARDRFIGWSKKARERNLHLIANNLRFLILPWVQVSCLASYLLASNRRRLSQDWQDLYNHPVYLLETFVDTERYHGTCYKADNWICVGQTTGLGKLSKSREPLLSKKAVYVYPLTKHFLRELCYDA</sequence>
<dbReference type="Proteomes" id="UP000221734">
    <property type="component" value="Chromosome Kuenenia_stuttgartiensis_MBR1"/>
</dbReference>
<dbReference type="Pfam" id="PF14236">
    <property type="entry name" value="DruA"/>
    <property type="match status" value="1"/>
</dbReference>
<evidence type="ECO:0000313" key="1">
    <source>
        <dbReference type="EMBL" id="SOH06216.1"/>
    </source>
</evidence>
<dbReference type="AlphaFoldDB" id="A0A2C9CKM4"/>
<organism evidence="1 2">
    <name type="scientific">Kuenenia stuttgartiensis</name>
    <dbReference type="NCBI Taxonomy" id="174633"/>
    <lineage>
        <taxon>Bacteria</taxon>
        <taxon>Pseudomonadati</taxon>
        <taxon>Planctomycetota</taxon>
        <taxon>Candidatus Brocadiia</taxon>
        <taxon>Candidatus Brocadiales</taxon>
        <taxon>Candidatus Brocadiaceae</taxon>
        <taxon>Candidatus Kuenenia</taxon>
    </lineage>
</organism>
<dbReference type="EMBL" id="LT934425">
    <property type="protein sequence ID" value="SOH06216.1"/>
    <property type="molecule type" value="Genomic_DNA"/>
</dbReference>
<gene>
    <name evidence="1" type="ORF">KSMBR1_3743</name>
</gene>
<proteinExistence type="predicted"/>
<keyword evidence="2" id="KW-1185">Reference proteome</keyword>
<dbReference type="KEGG" id="kst:KSMBR1_3743"/>
<name>A0A2C9CKM4_KUEST</name>
<dbReference type="RefSeq" id="WP_197705254.1">
    <property type="nucleotide sequence ID" value="NZ_LT934425.1"/>
</dbReference>
<protein>
    <submittedName>
        <fullName evidence="1">Uncharacterized protein</fullName>
    </submittedName>
</protein>
<accession>A0A2C9CKM4</accession>
<evidence type="ECO:0000313" key="2">
    <source>
        <dbReference type="Proteomes" id="UP000221734"/>
    </source>
</evidence>
<dbReference type="InterPro" id="IPR025639">
    <property type="entry name" value="DruA"/>
</dbReference>